<dbReference type="OrthoDB" id="9777193at2"/>
<protein>
    <submittedName>
        <fullName evidence="1">Succinyl-CoA--3-ketoacid-CoA transferase</fullName>
    </submittedName>
</protein>
<dbReference type="InterPro" id="IPR012792">
    <property type="entry name" value="3-oxoacid_CoA-transf_A"/>
</dbReference>
<evidence type="ECO:0000313" key="1">
    <source>
        <dbReference type="EMBL" id="PLS08392.1"/>
    </source>
</evidence>
<dbReference type="RefSeq" id="WP_101646410.1">
    <property type="nucleotide sequence ID" value="NZ_PGVE01000017.1"/>
</dbReference>
<keyword evidence="1" id="KW-0808">Transferase</keyword>
<organism evidence="1 2">
    <name type="scientific">Neobacillus cucumis</name>
    <dbReference type="NCBI Taxonomy" id="1740721"/>
    <lineage>
        <taxon>Bacteria</taxon>
        <taxon>Bacillati</taxon>
        <taxon>Bacillota</taxon>
        <taxon>Bacilli</taxon>
        <taxon>Bacillales</taxon>
        <taxon>Bacillaceae</taxon>
        <taxon>Neobacillus</taxon>
    </lineage>
</organism>
<sequence>MSKLITCKEAVKKVKSGSRIMVGGFGLVGSPLELIAALAKTEVKDLEIISNNLGEPGKGLGVLVRQKKVKKAIGSYFTSNPEVVKAYQDKELEVELLPQGTMSEAIRAGGAGIGGFYTPVSVGTKIAENKEERTLNGKKYVFQEPMKADFAFIKAKSADRLGNLIYNKSARNFNPMMATAADVVIAEVDELVETGQLSPEEIVTPHLYVDYIVVKEGN</sequence>
<accession>A0A2N5HS99</accession>
<dbReference type="SUPFAM" id="SSF100950">
    <property type="entry name" value="NagB/RpiA/CoA transferase-like"/>
    <property type="match status" value="1"/>
</dbReference>
<reference evidence="1 2" key="1">
    <citation type="submission" date="2017-11" db="EMBL/GenBank/DDBJ databases">
        <title>Comparitive Functional Genomics of Dry Heat Resistant strains isolated from the Viking Spacecraft.</title>
        <authorList>
            <person name="Seuylemezian A."/>
            <person name="Cooper K."/>
            <person name="Vaishampayan P."/>
        </authorList>
    </citation>
    <scope>NUCLEOTIDE SEQUENCE [LARGE SCALE GENOMIC DNA]</scope>
    <source>
        <strain evidence="1 2">V32-6</strain>
    </source>
</reference>
<dbReference type="Proteomes" id="UP000234950">
    <property type="component" value="Unassembled WGS sequence"/>
</dbReference>
<dbReference type="Pfam" id="PF01144">
    <property type="entry name" value="CoA_trans"/>
    <property type="match status" value="1"/>
</dbReference>
<dbReference type="AlphaFoldDB" id="A0A2N5HS99"/>
<evidence type="ECO:0000313" key="2">
    <source>
        <dbReference type="Proteomes" id="UP000234950"/>
    </source>
</evidence>
<dbReference type="NCBIfam" id="TIGR02429">
    <property type="entry name" value="pcaI_scoA_fam"/>
    <property type="match status" value="1"/>
</dbReference>
<dbReference type="InterPro" id="IPR004165">
    <property type="entry name" value="CoA_trans_fam_I"/>
</dbReference>
<keyword evidence="2" id="KW-1185">Reference proteome</keyword>
<dbReference type="EMBL" id="PGVE01000017">
    <property type="protein sequence ID" value="PLS08392.1"/>
    <property type="molecule type" value="Genomic_DNA"/>
</dbReference>
<name>A0A2N5HS99_9BACI</name>
<dbReference type="GO" id="GO:0008410">
    <property type="term" value="F:CoA-transferase activity"/>
    <property type="evidence" value="ECO:0007669"/>
    <property type="project" value="InterPro"/>
</dbReference>
<gene>
    <name evidence="1" type="ORF">CVD27_02990</name>
</gene>
<dbReference type="Gene3D" id="3.40.1080.10">
    <property type="entry name" value="Glutaconate Coenzyme A-transferase"/>
    <property type="match status" value="1"/>
</dbReference>
<proteinExistence type="predicted"/>
<dbReference type="InterPro" id="IPR037171">
    <property type="entry name" value="NagB/RpiA_transferase-like"/>
</dbReference>
<dbReference type="PANTHER" id="PTHR13707">
    <property type="entry name" value="KETOACID-COENZYME A TRANSFERASE"/>
    <property type="match status" value="1"/>
</dbReference>
<dbReference type="SMART" id="SM00882">
    <property type="entry name" value="CoA_trans"/>
    <property type="match status" value="1"/>
</dbReference>
<dbReference type="PANTHER" id="PTHR13707:SF57">
    <property type="entry name" value="SUCCINYL-COA:3-KETOACID COENZYME A TRANSFERASE SUBUNIT B-RELATED"/>
    <property type="match status" value="1"/>
</dbReference>
<comment type="caution">
    <text evidence="1">The sequence shown here is derived from an EMBL/GenBank/DDBJ whole genome shotgun (WGS) entry which is preliminary data.</text>
</comment>